<dbReference type="EMBL" id="JAMYPJ010000055">
    <property type="protein sequence ID" value="MER8936723.1"/>
    <property type="molecule type" value="Genomic_DNA"/>
</dbReference>
<feature type="non-terminal residue" evidence="2">
    <location>
        <position position="220"/>
    </location>
</feature>
<evidence type="ECO:0000313" key="2">
    <source>
        <dbReference type="EMBL" id="MER8936723.1"/>
    </source>
</evidence>
<organism evidence="2 3">
    <name type="scientific">Mesorhizobium opportunistum</name>
    <dbReference type="NCBI Taxonomy" id="593909"/>
    <lineage>
        <taxon>Bacteria</taxon>
        <taxon>Pseudomonadati</taxon>
        <taxon>Pseudomonadota</taxon>
        <taxon>Alphaproteobacteria</taxon>
        <taxon>Hyphomicrobiales</taxon>
        <taxon>Phyllobacteriaceae</taxon>
        <taxon>Mesorhizobium</taxon>
    </lineage>
</organism>
<sequence>MHILTTTSASLDDLAEPVDLRQTPADIVALSFTDSDLAGLAAAWKADAGRLPSMRLAALRDLRHPMSVDLWVDSVARHAKIILVRILGGHDWWRYGCDQFAATARAHGIKLALLPGESHDEDLRLIEASTLPREELDSLLAYFREGGPANMSALMRRLAGLAGLAGQDAEIAEPVEVPKVGYYEPTRGIVPLPQRGLGGAPPAGGGGHRRGRQQRDRPHA</sequence>
<dbReference type="Proteomes" id="UP001464387">
    <property type="component" value="Unassembled WGS sequence"/>
</dbReference>
<reference evidence="2 3" key="1">
    <citation type="journal article" date="2024" name="Proc. Natl. Acad. Sci. U.S.A.">
        <title>The evolutionary genomics of adaptation to stress in wild rhizobium bacteria.</title>
        <authorList>
            <person name="Kehlet-Delgado H."/>
            <person name="Montoya A.P."/>
            <person name="Jensen K.T."/>
            <person name="Wendlandt C.E."/>
            <person name="Dexheimer C."/>
            <person name="Roberts M."/>
            <person name="Torres Martinez L."/>
            <person name="Friesen M.L."/>
            <person name="Griffitts J.S."/>
            <person name="Porter S.S."/>
        </authorList>
    </citation>
    <scope>NUCLEOTIDE SEQUENCE [LARGE SCALE GENOMIC DNA]</scope>
    <source>
        <strain evidence="2 3">M0729</strain>
    </source>
</reference>
<protein>
    <submittedName>
        <fullName evidence="2">Cobaltochelatase subunit CobN</fullName>
    </submittedName>
</protein>
<gene>
    <name evidence="2" type="ORF">NKI33_27680</name>
</gene>
<feature type="compositionally biased region" description="Gly residues" evidence="1">
    <location>
        <begin position="196"/>
        <end position="206"/>
    </location>
</feature>
<evidence type="ECO:0000256" key="1">
    <source>
        <dbReference type="SAM" id="MobiDB-lite"/>
    </source>
</evidence>
<feature type="region of interest" description="Disordered" evidence="1">
    <location>
        <begin position="191"/>
        <end position="220"/>
    </location>
</feature>
<comment type="caution">
    <text evidence="2">The sequence shown here is derived from an EMBL/GenBank/DDBJ whole genome shotgun (WGS) entry which is preliminary data.</text>
</comment>
<evidence type="ECO:0000313" key="3">
    <source>
        <dbReference type="Proteomes" id="UP001464387"/>
    </source>
</evidence>
<proteinExistence type="predicted"/>
<name>A0ABV1YNJ5_9HYPH</name>
<accession>A0ABV1YNJ5</accession>
<keyword evidence="3" id="KW-1185">Reference proteome</keyword>